<dbReference type="SUPFAM" id="SSF55729">
    <property type="entry name" value="Acyl-CoA N-acyltransferases (Nat)"/>
    <property type="match status" value="1"/>
</dbReference>
<dbReference type="PROSITE" id="PS51186">
    <property type="entry name" value="GNAT"/>
    <property type="match status" value="1"/>
</dbReference>
<evidence type="ECO:0000256" key="1">
    <source>
        <dbReference type="ARBA" id="ARBA00022679"/>
    </source>
</evidence>
<evidence type="ECO:0000259" key="3">
    <source>
        <dbReference type="PROSITE" id="PS51186"/>
    </source>
</evidence>
<accession>A0A1D8K527</accession>
<dbReference type="AlphaFoldDB" id="A0A1D8K527"/>
<evidence type="ECO:0000313" key="4">
    <source>
        <dbReference type="EMBL" id="AOV16060.1"/>
    </source>
</evidence>
<dbReference type="Gene3D" id="3.40.630.30">
    <property type="match status" value="1"/>
</dbReference>
<dbReference type="CDD" id="cd04301">
    <property type="entry name" value="NAT_SF"/>
    <property type="match status" value="1"/>
</dbReference>
<keyword evidence="5" id="KW-1185">Reference proteome</keyword>
<gene>
    <name evidence="4" type="ORF">BJI67_02330</name>
</gene>
<name>A0A1D8K527_9GAMM</name>
<evidence type="ECO:0000256" key="2">
    <source>
        <dbReference type="ARBA" id="ARBA00023315"/>
    </source>
</evidence>
<keyword evidence="1" id="KW-0808">Transferase</keyword>
<protein>
    <recommendedName>
        <fullName evidence="3">N-acetyltransferase domain-containing protein</fullName>
    </recommendedName>
</protein>
<dbReference type="EMBL" id="CP017448">
    <property type="protein sequence ID" value="AOV16060.1"/>
    <property type="molecule type" value="Genomic_DNA"/>
</dbReference>
<keyword evidence="2" id="KW-0012">Acyltransferase</keyword>
<feature type="domain" description="N-acetyltransferase" evidence="3">
    <location>
        <begin position="6"/>
        <end position="165"/>
    </location>
</feature>
<dbReference type="InterPro" id="IPR016181">
    <property type="entry name" value="Acyl_CoA_acyltransferase"/>
</dbReference>
<proteinExistence type="predicted"/>
<dbReference type="PANTHER" id="PTHR43072:SF23">
    <property type="entry name" value="UPF0039 PROTEIN C11D3.02C"/>
    <property type="match status" value="1"/>
</dbReference>
<dbReference type="InterPro" id="IPR000182">
    <property type="entry name" value="GNAT_dom"/>
</dbReference>
<evidence type="ECO:0000313" key="5">
    <source>
        <dbReference type="Proteomes" id="UP000095342"/>
    </source>
</evidence>
<organism evidence="4 5">
    <name type="scientific">Acidihalobacter aeolianus</name>
    <dbReference type="NCBI Taxonomy" id="2792603"/>
    <lineage>
        <taxon>Bacteria</taxon>
        <taxon>Pseudomonadati</taxon>
        <taxon>Pseudomonadota</taxon>
        <taxon>Gammaproteobacteria</taxon>
        <taxon>Chromatiales</taxon>
        <taxon>Ectothiorhodospiraceae</taxon>
        <taxon>Acidihalobacter</taxon>
    </lineage>
</organism>
<dbReference type="GO" id="GO:0016747">
    <property type="term" value="F:acyltransferase activity, transferring groups other than amino-acyl groups"/>
    <property type="evidence" value="ECO:0007669"/>
    <property type="project" value="InterPro"/>
</dbReference>
<dbReference type="Pfam" id="PF13420">
    <property type="entry name" value="Acetyltransf_4"/>
    <property type="match status" value="1"/>
</dbReference>
<dbReference type="PANTHER" id="PTHR43072">
    <property type="entry name" value="N-ACETYLTRANSFERASE"/>
    <property type="match status" value="1"/>
</dbReference>
<dbReference type="KEGG" id="aaeo:BJI67_02330"/>
<sequence>MQTESLIVRPARESDVPSMHEIYRHYVETTIVSFEETAPDLDDFAARLCKYRNGWACVVAELGGKVLGYAYGGPHRERAAYRWSVEMTIYVAPGLQRQGVGRGLYRVLLPMLADAGYCNAYAGIALPNPGSVGLHRAVGFTPIGTFPREGHKFGRWHDVMWFHLPLRESPPD</sequence>
<dbReference type="Proteomes" id="UP000095342">
    <property type="component" value="Chromosome"/>
</dbReference>
<reference evidence="4 5" key="1">
    <citation type="submission" date="2016-09" db="EMBL/GenBank/DDBJ databases">
        <title>Acidihalobacter prosperus V6 (DSM14174).</title>
        <authorList>
            <person name="Khaleque H.N."/>
            <person name="Ramsay J.P."/>
            <person name="Murphy R.J.T."/>
            <person name="Kaksonen A.H."/>
            <person name="Boxall N.J."/>
            <person name="Watkin E.L.J."/>
        </authorList>
    </citation>
    <scope>NUCLEOTIDE SEQUENCE [LARGE SCALE GENOMIC DNA]</scope>
    <source>
        <strain evidence="4 5">V6</strain>
    </source>
</reference>